<dbReference type="PIRSF" id="PIRSF500217">
    <property type="entry name" value="AlgI"/>
    <property type="match status" value="1"/>
</dbReference>
<dbReference type="Pfam" id="PF03062">
    <property type="entry name" value="MBOAT"/>
    <property type="match status" value="1"/>
</dbReference>
<feature type="transmembrane region" description="Helical" evidence="12">
    <location>
        <begin position="361"/>
        <end position="377"/>
    </location>
</feature>
<feature type="transmembrane region" description="Helical" evidence="12">
    <location>
        <begin position="398"/>
        <end position="416"/>
    </location>
</feature>
<proteinExistence type="inferred from homology"/>
<dbReference type="RefSeq" id="WP_310069377.1">
    <property type="nucleotide sequence ID" value="NZ_JAVDVX010000001.1"/>
</dbReference>
<dbReference type="EMBL" id="JAVDVX010000001">
    <property type="protein sequence ID" value="MDR7088987.1"/>
    <property type="molecule type" value="Genomic_DNA"/>
</dbReference>
<protein>
    <recommendedName>
        <fullName evidence="11">Probable alginate O-acetylase</fullName>
        <ecNumber evidence="11">2.3.1.-</ecNumber>
    </recommendedName>
</protein>
<feature type="transmembrane region" description="Helical" evidence="12">
    <location>
        <begin position="315"/>
        <end position="341"/>
    </location>
</feature>
<keyword evidence="6 11" id="KW-0812">Transmembrane</keyword>
<dbReference type="GO" id="GO:0016746">
    <property type="term" value="F:acyltransferase activity"/>
    <property type="evidence" value="ECO:0007669"/>
    <property type="project" value="UniProtKB-KW"/>
</dbReference>
<dbReference type="EC" id="2.3.1.-" evidence="11"/>
<comment type="pathway">
    <text evidence="2 11">Glycan biosynthesis; alginate biosynthesis.</text>
</comment>
<name>A0ABU1UV42_9GAMM</name>
<evidence type="ECO:0000256" key="4">
    <source>
        <dbReference type="ARBA" id="ARBA00022475"/>
    </source>
</evidence>
<evidence type="ECO:0000256" key="9">
    <source>
        <dbReference type="ARBA" id="ARBA00023136"/>
    </source>
</evidence>
<feature type="transmembrane region" description="Helical" evidence="12">
    <location>
        <begin position="40"/>
        <end position="65"/>
    </location>
</feature>
<evidence type="ECO:0000256" key="6">
    <source>
        <dbReference type="ARBA" id="ARBA00022692"/>
    </source>
</evidence>
<feature type="transmembrane region" description="Helical" evidence="12">
    <location>
        <begin position="77"/>
        <end position="97"/>
    </location>
</feature>
<dbReference type="PIRSF" id="PIRSF016636">
    <property type="entry name" value="AlgI_DltB"/>
    <property type="match status" value="1"/>
</dbReference>
<dbReference type="InterPro" id="IPR028362">
    <property type="entry name" value="AlgI"/>
</dbReference>
<sequence length="466" mass="52793">MHYLSPEFGLVFVGFLWLYWWLGSARGVKAQNLLLLVASYLFYCSFDWRFAFLLLNFSLVILALAQAVQGHHGNRRRWPVIAGVVLALVNLGIFKYYNFFREESLALLTPLFNGASLPVLEFVLPVGISFYTFQGLAYLISVGRGECKPANLFDGLLHLSFFPTLLAGPICRPNELLTQIQSPDERKIAAPEVAILLIISALIKKVWLSAWLAEEWVNTVFANPDAYHSLELLCGLMAYAWQLFFDFSGYTDVVTALALLLGFSLPVNFRQPYLATSLSDFWRRWHITLSRWIRDYVYISLGGNRASWGRTQMNLLIAMVLSGFWHGASATFIVWGLWHGLGLIAQNCWQKITSFTLPDAITQWLTFAFVCFGWLLFRAEDWESVTTYVAGFSRWDTLPSLNWMGLLAAMVVFFMLARRAEPMMEKSAAALRVLPWWGQALALVASALLIMELAPAGMPGFIYFGF</sequence>
<evidence type="ECO:0000256" key="7">
    <source>
        <dbReference type="ARBA" id="ARBA00022841"/>
    </source>
</evidence>
<keyword evidence="5 11" id="KW-0808">Transferase</keyword>
<comment type="caution">
    <text evidence="13">The sequence shown here is derived from an EMBL/GenBank/DDBJ whole genome shotgun (WGS) entry which is preliminary data.</text>
</comment>
<organism evidence="13 14">
    <name type="scientific">Cellvibrio fibrivorans</name>
    <dbReference type="NCBI Taxonomy" id="126350"/>
    <lineage>
        <taxon>Bacteria</taxon>
        <taxon>Pseudomonadati</taxon>
        <taxon>Pseudomonadota</taxon>
        <taxon>Gammaproteobacteria</taxon>
        <taxon>Cellvibrionales</taxon>
        <taxon>Cellvibrionaceae</taxon>
        <taxon>Cellvibrio</taxon>
    </lineage>
</organism>
<dbReference type="PANTHER" id="PTHR13285:SF23">
    <property type="entry name" value="TEICHOIC ACID D-ALANYLTRANSFERASE"/>
    <property type="match status" value="1"/>
</dbReference>
<reference evidence="13 14" key="1">
    <citation type="submission" date="2023-07" db="EMBL/GenBank/DDBJ databases">
        <title>Sorghum-associated microbial communities from plants grown in Nebraska, USA.</title>
        <authorList>
            <person name="Schachtman D."/>
        </authorList>
    </citation>
    <scope>NUCLEOTIDE SEQUENCE [LARGE SCALE GENOMIC DNA]</scope>
    <source>
        <strain evidence="13 14">BE190</strain>
    </source>
</reference>
<evidence type="ECO:0000313" key="14">
    <source>
        <dbReference type="Proteomes" id="UP001253595"/>
    </source>
</evidence>
<dbReference type="PANTHER" id="PTHR13285">
    <property type="entry name" value="ACYLTRANSFERASE"/>
    <property type="match status" value="1"/>
</dbReference>
<keyword evidence="7 11" id="KW-0016">Alginate biosynthesis</keyword>
<comment type="subcellular location">
    <subcellularLocation>
        <location evidence="11">Cell inner membrane</location>
    </subcellularLocation>
    <subcellularLocation>
        <location evidence="1">Cell membrane</location>
        <topology evidence="1">Multi-pass membrane protein</topology>
    </subcellularLocation>
</comment>
<keyword evidence="10 11" id="KW-0012">Acyltransferase</keyword>
<evidence type="ECO:0000313" key="13">
    <source>
        <dbReference type="EMBL" id="MDR7088987.1"/>
    </source>
</evidence>
<feature type="transmembrane region" description="Helical" evidence="12">
    <location>
        <begin position="117"/>
        <end position="140"/>
    </location>
</feature>
<keyword evidence="8 12" id="KW-1133">Transmembrane helix</keyword>
<evidence type="ECO:0000256" key="1">
    <source>
        <dbReference type="ARBA" id="ARBA00004651"/>
    </source>
</evidence>
<keyword evidence="14" id="KW-1185">Reference proteome</keyword>
<accession>A0ABU1UV42</accession>
<evidence type="ECO:0000256" key="11">
    <source>
        <dbReference type="PIRNR" id="PIRNR016636"/>
    </source>
</evidence>
<keyword evidence="4 11" id="KW-1003">Cell membrane</keyword>
<evidence type="ECO:0000256" key="5">
    <source>
        <dbReference type="ARBA" id="ARBA00022679"/>
    </source>
</evidence>
<feature type="transmembrane region" description="Helical" evidence="12">
    <location>
        <begin position="436"/>
        <end position="464"/>
    </location>
</feature>
<keyword evidence="11" id="KW-0997">Cell inner membrane</keyword>
<comment type="similarity">
    <text evidence="3 11">Belongs to the membrane-bound acyltransferase family.</text>
</comment>
<dbReference type="InterPro" id="IPR004299">
    <property type="entry name" value="MBOAT_fam"/>
</dbReference>
<keyword evidence="9 11" id="KW-0472">Membrane</keyword>
<dbReference type="Proteomes" id="UP001253595">
    <property type="component" value="Unassembled WGS sequence"/>
</dbReference>
<dbReference type="InterPro" id="IPR051085">
    <property type="entry name" value="MB_O-acyltransferase"/>
</dbReference>
<dbReference type="InterPro" id="IPR024194">
    <property type="entry name" value="Ac/AlaTfrase_AlgI/DltB"/>
</dbReference>
<evidence type="ECO:0000256" key="3">
    <source>
        <dbReference type="ARBA" id="ARBA00010323"/>
    </source>
</evidence>
<gene>
    <name evidence="13" type="ORF">J2X05_000990</name>
</gene>
<evidence type="ECO:0000256" key="2">
    <source>
        <dbReference type="ARBA" id="ARBA00005182"/>
    </source>
</evidence>
<evidence type="ECO:0000256" key="10">
    <source>
        <dbReference type="ARBA" id="ARBA00023315"/>
    </source>
</evidence>
<evidence type="ECO:0000256" key="8">
    <source>
        <dbReference type="ARBA" id="ARBA00022989"/>
    </source>
</evidence>
<evidence type="ECO:0000256" key="12">
    <source>
        <dbReference type="SAM" id="Phobius"/>
    </source>
</evidence>